<reference evidence="2" key="1">
    <citation type="submission" date="2006-06" db="EMBL/GenBank/DDBJ databases">
        <title>Complete sequence of chromosome of Chelativorans sp. BNC1.</title>
        <authorList>
            <consortium name="US DOE Joint Genome Institute"/>
            <person name="Copeland A."/>
            <person name="Lucas S."/>
            <person name="Lapidus A."/>
            <person name="Barry K."/>
            <person name="Detter J.C."/>
            <person name="Glavina del Rio T."/>
            <person name="Hammon N."/>
            <person name="Israni S."/>
            <person name="Dalin E."/>
            <person name="Tice H."/>
            <person name="Pitluck S."/>
            <person name="Chertkov O."/>
            <person name="Brettin T."/>
            <person name="Bruce D."/>
            <person name="Han C."/>
            <person name="Tapia R."/>
            <person name="Gilna P."/>
            <person name="Schmutz J."/>
            <person name="Larimer F."/>
            <person name="Land M."/>
            <person name="Hauser L."/>
            <person name="Kyrpides N."/>
            <person name="Mikhailova N."/>
            <person name="Richardson P."/>
        </authorList>
    </citation>
    <scope>NUCLEOTIDE SEQUENCE</scope>
    <source>
        <strain evidence="2">BNC1</strain>
    </source>
</reference>
<gene>
    <name evidence="2" type="ordered locus">Meso_0383</name>
</gene>
<dbReference type="KEGG" id="mes:Meso_0383"/>
<feature type="compositionally biased region" description="Basic residues" evidence="1">
    <location>
        <begin position="90"/>
        <end position="99"/>
    </location>
</feature>
<evidence type="ECO:0000256" key="1">
    <source>
        <dbReference type="SAM" id="MobiDB-lite"/>
    </source>
</evidence>
<dbReference type="HOGENOM" id="CLU_2315185_0_0_5"/>
<feature type="compositionally biased region" description="Basic and acidic residues" evidence="1">
    <location>
        <begin position="34"/>
        <end position="51"/>
    </location>
</feature>
<dbReference type="AlphaFoldDB" id="Q11LD8"/>
<proteinExistence type="predicted"/>
<name>Q11LD8_CHESB</name>
<feature type="region of interest" description="Disordered" evidence="1">
    <location>
        <begin position="1"/>
        <end position="99"/>
    </location>
</feature>
<feature type="compositionally biased region" description="Basic and acidic residues" evidence="1">
    <location>
        <begin position="62"/>
        <end position="74"/>
    </location>
</feature>
<sequence length="99" mass="11104">MTAHALRMKKELSMPRSVPDDDLMNEQQSLDLGHPTKHEESPAERLKRELGVDDLSGASEKTNTEEPMDWRRSIISDGRPGPKGQDRIAVRKPVKSSVT</sequence>
<organism evidence="2">
    <name type="scientific">Chelativorans sp. (strain BNC1)</name>
    <dbReference type="NCBI Taxonomy" id="266779"/>
    <lineage>
        <taxon>Bacteria</taxon>
        <taxon>Pseudomonadati</taxon>
        <taxon>Pseudomonadota</taxon>
        <taxon>Alphaproteobacteria</taxon>
        <taxon>Hyphomicrobiales</taxon>
        <taxon>Phyllobacteriaceae</taxon>
        <taxon>Chelativorans</taxon>
    </lineage>
</organism>
<dbReference type="STRING" id="266779.Meso_0383"/>
<protein>
    <submittedName>
        <fullName evidence="2">Uncharacterized protein</fullName>
    </submittedName>
</protein>
<dbReference type="EMBL" id="CP000390">
    <property type="protein sequence ID" value="ABG61787.1"/>
    <property type="molecule type" value="Genomic_DNA"/>
</dbReference>
<evidence type="ECO:0000313" key="2">
    <source>
        <dbReference type="EMBL" id="ABG61787.1"/>
    </source>
</evidence>
<accession>Q11LD8</accession>